<evidence type="ECO:0000313" key="7">
    <source>
        <dbReference type="Proteomes" id="UP000233425"/>
    </source>
</evidence>
<evidence type="ECO:0000256" key="3">
    <source>
        <dbReference type="PROSITE-ProRule" id="PRU00169"/>
    </source>
</evidence>
<dbReference type="CDD" id="cd00156">
    <property type="entry name" value="REC"/>
    <property type="match status" value="1"/>
</dbReference>
<dbReference type="PROSITE" id="PS50110">
    <property type="entry name" value="RESPONSE_REGULATORY"/>
    <property type="match status" value="1"/>
</dbReference>
<dbReference type="Pfam" id="PF00072">
    <property type="entry name" value="Response_reg"/>
    <property type="match status" value="1"/>
</dbReference>
<gene>
    <name evidence="6" type="ORF">RBATCC27255_01124</name>
</gene>
<comment type="function">
    <text evidence="2">May play the central regulatory role in sporulation. It may be an element of the effector pathway responsible for the activation of sporulation genes in response to nutritional stress. Spo0A may act in concert with spo0H (a sigma factor) to control the expression of some genes that are critical to the sporulation process.</text>
</comment>
<dbReference type="Pfam" id="PF04397">
    <property type="entry name" value="LytTR"/>
    <property type="match status" value="1"/>
</dbReference>
<dbReference type="PROSITE" id="PS50930">
    <property type="entry name" value="HTH_LYTTR"/>
    <property type="match status" value="1"/>
</dbReference>
<name>A0A2N0URS4_9FIRM</name>
<dbReference type="SUPFAM" id="SSF52172">
    <property type="entry name" value="CheY-like"/>
    <property type="match status" value="1"/>
</dbReference>
<evidence type="ECO:0000256" key="1">
    <source>
        <dbReference type="ARBA" id="ARBA00018672"/>
    </source>
</evidence>
<dbReference type="SMART" id="SM00448">
    <property type="entry name" value="REC"/>
    <property type="match status" value="1"/>
</dbReference>
<accession>A0A2N0URS4</accession>
<dbReference type="InterPro" id="IPR007492">
    <property type="entry name" value="LytTR_DNA-bd_dom"/>
</dbReference>
<dbReference type="GO" id="GO:0000156">
    <property type="term" value="F:phosphorelay response regulator activity"/>
    <property type="evidence" value="ECO:0007669"/>
    <property type="project" value="InterPro"/>
</dbReference>
<evidence type="ECO:0000259" key="4">
    <source>
        <dbReference type="PROSITE" id="PS50110"/>
    </source>
</evidence>
<evidence type="ECO:0000313" key="6">
    <source>
        <dbReference type="EMBL" id="PKD29704.1"/>
    </source>
</evidence>
<dbReference type="InterPro" id="IPR001789">
    <property type="entry name" value="Sig_transdc_resp-reg_receiver"/>
</dbReference>
<sequence>MLNISIVDDETIFINNLINKISEFCEKMEMECTIDKYSNGYDLLENYKKYHIIFLDIDMPMINGIKVCEKINKNKGVADIPYIIFLTSKDNMVFKALKQKPYTFLRKSELYDNVFDCISLIFSKLKNISNDYIIKSGRDFILLNLDDILYLEKEKNYVFFYSEQLAYKERSTMDEKYEDLNNKGFIRIHIGCIVNAKHISTFETNRVILDCGKEFIISKKYKDIAKKNYYDWLVKEYA</sequence>
<dbReference type="RefSeq" id="WP_101029130.1">
    <property type="nucleotide sequence ID" value="NZ_CABMMZ010000054.1"/>
</dbReference>
<reference evidence="6" key="1">
    <citation type="journal article" date="2018" name="Environ. Microbiol.">
        <title>Sporulation capability and amylosome conservation among diverse human colonic and rumen isolates of the keystone starch-degrader Ruminococcus bromii.</title>
        <authorList>
            <person name="Mukhopadhya I."/>
            <person name="Morais S."/>
            <person name="Laverde-Gomez J."/>
            <person name="Sheridan P.O."/>
            <person name="Walker A.W."/>
            <person name="Kelly W."/>
            <person name="Klieve A.V."/>
            <person name="Ouwerkerk D."/>
            <person name="Duncan S.H."/>
            <person name="Louis P."/>
            <person name="Koropatkin N."/>
            <person name="Cockburn D."/>
            <person name="Kibler R."/>
            <person name="Cooper P.J."/>
            <person name="Sandoval C."/>
            <person name="Crost E."/>
            <person name="Juge N."/>
            <person name="Bayer E.A."/>
            <person name="Flint H.J."/>
        </authorList>
    </citation>
    <scope>NUCLEOTIDE SEQUENCE [LARGE SCALE GENOMIC DNA]</scope>
    <source>
        <strain evidence="6">ATCC 27255</strain>
    </source>
</reference>
<dbReference type="Proteomes" id="UP000233425">
    <property type="component" value="Unassembled WGS sequence"/>
</dbReference>
<evidence type="ECO:0000256" key="2">
    <source>
        <dbReference type="ARBA" id="ARBA00024867"/>
    </source>
</evidence>
<dbReference type="InterPro" id="IPR046947">
    <property type="entry name" value="LytR-like"/>
</dbReference>
<dbReference type="Gene3D" id="3.40.50.2300">
    <property type="match status" value="1"/>
</dbReference>
<comment type="caution">
    <text evidence="6">The sequence shown here is derived from an EMBL/GenBank/DDBJ whole genome shotgun (WGS) entry which is preliminary data.</text>
</comment>
<dbReference type="Gene3D" id="2.40.50.1020">
    <property type="entry name" value="LytTr DNA-binding domain"/>
    <property type="match status" value="1"/>
</dbReference>
<dbReference type="PANTHER" id="PTHR37299:SF1">
    <property type="entry name" value="STAGE 0 SPORULATION PROTEIN A HOMOLOG"/>
    <property type="match status" value="1"/>
</dbReference>
<dbReference type="SMART" id="SM00850">
    <property type="entry name" value="LytTR"/>
    <property type="match status" value="1"/>
</dbReference>
<feature type="domain" description="Response regulatory" evidence="4">
    <location>
        <begin position="3"/>
        <end position="122"/>
    </location>
</feature>
<dbReference type="InterPro" id="IPR011006">
    <property type="entry name" value="CheY-like_superfamily"/>
</dbReference>
<protein>
    <recommendedName>
        <fullName evidence="1">Stage 0 sporulation protein A homolog</fullName>
    </recommendedName>
</protein>
<organism evidence="6 7">
    <name type="scientific">Ruminococcus bromii</name>
    <dbReference type="NCBI Taxonomy" id="40518"/>
    <lineage>
        <taxon>Bacteria</taxon>
        <taxon>Bacillati</taxon>
        <taxon>Bacillota</taxon>
        <taxon>Clostridia</taxon>
        <taxon>Eubacteriales</taxon>
        <taxon>Oscillospiraceae</taxon>
        <taxon>Ruminococcus</taxon>
    </lineage>
</organism>
<proteinExistence type="predicted"/>
<dbReference type="AlphaFoldDB" id="A0A2N0URS4"/>
<dbReference type="PANTHER" id="PTHR37299">
    <property type="entry name" value="TRANSCRIPTIONAL REGULATOR-RELATED"/>
    <property type="match status" value="1"/>
</dbReference>
<dbReference type="EMBL" id="NNSR01000054">
    <property type="protein sequence ID" value="PKD29704.1"/>
    <property type="molecule type" value="Genomic_DNA"/>
</dbReference>
<keyword evidence="3" id="KW-0597">Phosphoprotein</keyword>
<keyword evidence="7" id="KW-1185">Reference proteome</keyword>
<feature type="domain" description="HTH LytTR-type" evidence="5">
    <location>
        <begin position="134"/>
        <end position="199"/>
    </location>
</feature>
<feature type="modified residue" description="4-aspartylphosphate" evidence="3">
    <location>
        <position position="56"/>
    </location>
</feature>
<evidence type="ECO:0000259" key="5">
    <source>
        <dbReference type="PROSITE" id="PS50930"/>
    </source>
</evidence>
<dbReference type="GO" id="GO:0003677">
    <property type="term" value="F:DNA binding"/>
    <property type="evidence" value="ECO:0007669"/>
    <property type="project" value="InterPro"/>
</dbReference>